<proteinExistence type="predicted"/>
<sequence>MDYDDRKLYTQEEKLAYVVEFLALKNKDIATKLEIGSPMVSKIMGHTHGALKMIHIYAFSKAYNVPLIIFEDATIDSTDKIRNTLAQEHEVSSIFHMNNQILKEIIGDWYMYSYPSTLWSAEVWETKTTVFEDGIVTDQHNNNGKLYIGQNQSIILKESSNSKNITSITFDNNQITYKVFPFSRTSKSNSLNQPLFNFGFFSKEKVSIEDAKLILGDVNEVQLEMNFNLMKRVHAYIKVGE</sequence>
<protein>
    <submittedName>
        <fullName evidence="1">Uncharacterized protein</fullName>
    </submittedName>
</protein>
<organism evidence="1">
    <name type="scientific">uncultured Sulfurovum sp</name>
    <dbReference type="NCBI Taxonomy" id="269237"/>
    <lineage>
        <taxon>Bacteria</taxon>
        <taxon>Pseudomonadati</taxon>
        <taxon>Campylobacterota</taxon>
        <taxon>Epsilonproteobacteria</taxon>
        <taxon>Campylobacterales</taxon>
        <taxon>Sulfurovaceae</taxon>
        <taxon>Sulfurovum</taxon>
        <taxon>environmental samples</taxon>
    </lineage>
</organism>
<dbReference type="AlphaFoldDB" id="A0A6S6T9X6"/>
<gene>
    <name evidence="1" type="ORF">HELGO_WM16789</name>
</gene>
<accession>A0A6S6T9X6</accession>
<reference evidence="1" key="1">
    <citation type="submission" date="2020-01" db="EMBL/GenBank/DDBJ databases">
        <authorList>
            <person name="Meier V. D."/>
            <person name="Meier V D."/>
        </authorList>
    </citation>
    <scope>NUCLEOTIDE SEQUENCE</scope>
    <source>
        <strain evidence="1">HLG_WM_MAG_05</strain>
    </source>
</reference>
<evidence type="ECO:0000313" key="1">
    <source>
        <dbReference type="EMBL" id="CAA6816104.1"/>
    </source>
</evidence>
<name>A0A6S6T9X6_9BACT</name>
<dbReference type="EMBL" id="CACVAU010000049">
    <property type="protein sequence ID" value="CAA6816104.1"/>
    <property type="molecule type" value="Genomic_DNA"/>
</dbReference>